<dbReference type="SUPFAM" id="SSF56672">
    <property type="entry name" value="DNA/RNA polymerases"/>
    <property type="match status" value="1"/>
</dbReference>
<dbReference type="Pfam" id="PF08284">
    <property type="entry name" value="RVP_2"/>
    <property type="match status" value="1"/>
</dbReference>
<proteinExistence type="predicted"/>
<dbReference type="PANTHER" id="PTHR15503">
    <property type="entry name" value="LDOC1 RELATED"/>
    <property type="match status" value="1"/>
</dbReference>
<dbReference type="InterPro" id="IPR021109">
    <property type="entry name" value="Peptidase_aspartic_dom_sf"/>
</dbReference>
<dbReference type="InterPro" id="IPR032567">
    <property type="entry name" value="RTL1-rel"/>
</dbReference>
<evidence type="ECO:0000313" key="1">
    <source>
        <dbReference type="EMBL" id="KAD5318042.1"/>
    </source>
</evidence>
<comment type="caution">
    <text evidence="1">The sequence shown here is derived from an EMBL/GenBank/DDBJ whole genome shotgun (WGS) entry which is preliminary data.</text>
</comment>
<reference evidence="1 2" key="1">
    <citation type="submission" date="2019-05" db="EMBL/GenBank/DDBJ databases">
        <title>Mikania micrantha, genome provides insights into the molecular mechanism of rapid growth.</title>
        <authorList>
            <person name="Liu B."/>
        </authorList>
    </citation>
    <scope>NUCLEOTIDE SEQUENCE [LARGE SCALE GENOMIC DNA]</scope>
    <source>
        <strain evidence="1">NLD-2019</strain>
        <tissue evidence="1">Leaf</tissue>
    </source>
</reference>
<evidence type="ECO:0008006" key="3">
    <source>
        <dbReference type="Google" id="ProtNLM"/>
    </source>
</evidence>
<organism evidence="1 2">
    <name type="scientific">Mikania micrantha</name>
    <name type="common">bitter vine</name>
    <dbReference type="NCBI Taxonomy" id="192012"/>
    <lineage>
        <taxon>Eukaryota</taxon>
        <taxon>Viridiplantae</taxon>
        <taxon>Streptophyta</taxon>
        <taxon>Embryophyta</taxon>
        <taxon>Tracheophyta</taxon>
        <taxon>Spermatophyta</taxon>
        <taxon>Magnoliopsida</taxon>
        <taxon>eudicotyledons</taxon>
        <taxon>Gunneridae</taxon>
        <taxon>Pentapetalae</taxon>
        <taxon>asterids</taxon>
        <taxon>campanulids</taxon>
        <taxon>Asterales</taxon>
        <taxon>Asteraceae</taxon>
        <taxon>Asteroideae</taxon>
        <taxon>Heliantheae alliance</taxon>
        <taxon>Eupatorieae</taxon>
        <taxon>Mikania</taxon>
    </lineage>
</organism>
<accession>A0A5N6NTC0</accession>
<name>A0A5N6NTC0_9ASTR</name>
<dbReference type="AlphaFoldDB" id="A0A5N6NTC0"/>
<dbReference type="OrthoDB" id="437338at2759"/>
<protein>
    <recommendedName>
        <fullName evidence="3">Reverse transcriptase domain-containing protein</fullName>
    </recommendedName>
</protein>
<dbReference type="PANTHER" id="PTHR15503:SF45">
    <property type="entry name" value="RNA-DIRECTED DNA POLYMERASE HOMOLOG"/>
    <property type="match status" value="1"/>
</dbReference>
<dbReference type="EMBL" id="SZYD01000009">
    <property type="protein sequence ID" value="KAD5318042.1"/>
    <property type="molecule type" value="Genomic_DNA"/>
</dbReference>
<dbReference type="InterPro" id="IPR043502">
    <property type="entry name" value="DNA/RNA_pol_sf"/>
</dbReference>
<dbReference type="Proteomes" id="UP000326396">
    <property type="component" value="Linkage Group LG17"/>
</dbReference>
<dbReference type="Gene3D" id="2.40.70.10">
    <property type="entry name" value="Acid Proteases"/>
    <property type="match status" value="1"/>
</dbReference>
<keyword evidence="2" id="KW-1185">Reference proteome</keyword>
<sequence length="196" mass="22128">MFARHLNITHVLLDSALVISTPGGSSFIITHIYYDCPLRLDNIICKANLFPMQIGESDVILGMDCLSQHRATIDCYSKRVLFGDFRYPKLVYQGIQPRKSIKVISALKAQKLLFHGCQGFIDAIKDTSTDTPRIENFPIVCNFPDVFLEELPGIPPDHEVELTIDLILGSEPISKAPYRMAPLELKELKEQLQELL</sequence>
<evidence type="ECO:0000313" key="2">
    <source>
        <dbReference type="Proteomes" id="UP000326396"/>
    </source>
</evidence>
<gene>
    <name evidence="1" type="ORF">E3N88_17988</name>
</gene>